<dbReference type="Proteomes" id="UP001203338">
    <property type="component" value="Unassembled WGS sequence"/>
</dbReference>
<protein>
    <submittedName>
        <fullName evidence="4">SET domain-containing protein-lysine N-methyltransferase</fullName>
    </submittedName>
</protein>
<dbReference type="Pfam" id="PF00856">
    <property type="entry name" value="SET"/>
    <property type="match status" value="1"/>
</dbReference>
<evidence type="ECO:0000313" key="5">
    <source>
        <dbReference type="Proteomes" id="UP001203338"/>
    </source>
</evidence>
<proteinExistence type="predicted"/>
<dbReference type="EMBL" id="JAMFLX010000041">
    <property type="protein sequence ID" value="MCL6272024.1"/>
    <property type="molecule type" value="Genomic_DNA"/>
</dbReference>
<organism evidence="4 5">
    <name type="scientific">Parendozoicomonas callyspongiae</name>
    <dbReference type="NCBI Taxonomy" id="2942213"/>
    <lineage>
        <taxon>Bacteria</taxon>
        <taxon>Pseudomonadati</taxon>
        <taxon>Pseudomonadota</taxon>
        <taxon>Gammaproteobacteria</taxon>
        <taxon>Oceanospirillales</taxon>
        <taxon>Endozoicomonadaceae</taxon>
        <taxon>Parendozoicomonas</taxon>
    </lineage>
</organism>
<reference evidence="4 5" key="1">
    <citation type="submission" date="2022-05" db="EMBL/GenBank/DDBJ databases">
        <authorList>
            <person name="Park J.-S."/>
        </authorList>
    </citation>
    <scope>NUCLEOTIDE SEQUENCE [LARGE SCALE GENOMIC DNA]</scope>
    <source>
        <strain evidence="4 5">2012CJ34-2</strain>
    </source>
</reference>
<feature type="domain" description="SET" evidence="3">
    <location>
        <begin position="310"/>
        <end position="460"/>
    </location>
</feature>
<keyword evidence="1" id="KW-0175">Coiled coil</keyword>
<dbReference type="InterPro" id="IPR046341">
    <property type="entry name" value="SET_dom_sf"/>
</dbReference>
<dbReference type="PANTHER" id="PTHR46167:SF1">
    <property type="entry name" value="N-LYSINE METHYLTRANSFERASE KMT5A"/>
    <property type="match status" value="1"/>
</dbReference>
<name>A0ABT0PKX9_9GAMM</name>
<accession>A0ABT0PKX9</accession>
<dbReference type="InterPro" id="IPR051760">
    <property type="entry name" value="KMT5A"/>
</dbReference>
<evidence type="ECO:0000313" key="4">
    <source>
        <dbReference type="EMBL" id="MCL6272024.1"/>
    </source>
</evidence>
<evidence type="ECO:0000259" key="3">
    <source>
        <dbReference type="PROSITE" id="PS50280"/>
    </source>
</evidence>
<comment type="caution">
    <text evidence="4">The sequence shown here is derived from an EMBL/GenBank/DDBJ whole genome shotgun (WGS) entry which is preliminary data.</text>
</comment>
<dbReference type="RefSeq" id="WP_249701702.1">
    <property type="nucleotide sequence ID" value="NZ_JAMFLX010000041.1"/>
</dbReference>
<dbReference type="PROSITE" id="PS50280">
    <property type="entry name" value="SET"/>
    <property type="match status" value="1"/>
</dbReference>
<dbReference type="InterPro" id="IPR001214">
    <property type="entry name" value="SET_dom"/>
</dbReference>
<dbReference type="SUPFAM" id="SSF82199">
    <property type="entry name" value="SET domain"/>
    <property type="match status" value="1"/>
</dbReference>
<evidence type="ECO:0000256" key="1">
    <source>
        <dbReference type="SAM" id="Coils"/>
    </source>
</evidence>
<feature type="region of interest" description="Disordered" evidence="2">
    <location>
        <begin position="110"/>
        <end position="130"/>
    </location>
</feature>
<keyword evidence="5" id="KW-1185">Reference proteome</keyword>
<dbReference type="SMART" id="SM00317">
    <property type="entry name" value="SET"/>
    <property type="match status" value="1"/>
</dbReference>
<feature type="region of interest" description="Disordered" evidence="2">
    <location>
        <begin position="1"/>
        <end position="38"/>
    </location>
</feature>
<dbReference type="PANTHER" id="PTHR46167">
    <property type="entry name" value="N-LYSINE METHYLTRANSFERASE KMT5A"/>
    <property type="match status" value="1"/>
</dbReference>
<sequence>MKRLAFNGYDHSYSRSSSDPRRPQGANHAGSDYQPSYFGYSQSSQIGHGYHGQFHVSRMPELLRSCHERRVVHSPQARYIQSQVFNEQHEICKPAPVADSSSVPLGESIKAADSNSGFQNKAPGPELPFESPKLIVMTIDDSPEAEVDKRHSSSNKDLKKTCNKRLQKWKESFKEKYSKIRSDSKIMKDKLKKADLKIKKLNKKLEGSAETNKRHRKTHKVLELKIYDLKKDLYEKRDQILHLEQALSDKDKQVSDLEKKITKRKESDKISEQVKKNKWIEQSLHTQIFAIKQQGACSVVDSASSISTKQIFEVKQSDIEGAGQGLFAKKFIPSCTCLGEYYGEQVFRMILSDGRYIIWREGEAGDEFVSDDTYVFWLWGDEAMRKIGYSDSLRNELRLSKVYKGIDAAREAGHAAPTPLAMANHSKNPNVNYLICNDDKPMFFATKDINVGDEITWDYDDTEDHIDFDYKKTRIVKKPDDYVKIVDGCVVPRKKPGL</sequence>
<feature type="coiled-coil region" evidence="1">
    <location>
        <begin position="184"/>
        <end position="260"/>
    </location>
</feature>
<dbReference type="Gene3D" id="2.170.270.10">
    <property type="entry name" value="SET domain"/>
    <property type="match status" value="1"/>
</dbReference>
<evidence type="ECO:0000256" key="2">
    <source>
        <dbReference type="SAM" id="MobiDB-lite"/>
    </source>
</evidence>
<gene>
    <name evidence="4" type="ORF">M3P05_19055</name>
</gene>